<dbReference type="HOGENOM" id="CLU_312836_0_0_1"/>
<sequence>MKKSILHLILIFYAEFLHSAGFSEGNINNTKELIETNKNEIKEFNNISSQDLSYVNVFFSTVPSKDDHNGMNVCNLETYQTIYGMENLNSEISVIESGSENQFFGYEFVSARTVEITENGPQDIFSTFGTLYNPIIEGVQNISEFEQENTIECENQTSDYQNAEIITYPFESYIFPVFDNKKSQNNQLAIPINTHDESYYKFGNNEGSFKVLNNSEIANLDMAHLNGPNCYLNISDTHQFPENESNNTFTNLSTNNVSYNNHTNTSNDDLLKHQENNIFAMVEADQHVRNFFELGLNDSKTKKDVSIIEKEPETDLCTIPNYSNFSEINTQNESNLALTFTDKPASSASSFDLKNKFSTSGSNFQKFDAVMNNVETADISICASPNKTVPRRKSAKNVYSNKTKNLKRDIFSKNPEIRQKPSKYNRYKKLKITDEKNDCLEQKSQIFQEPETINGGNMLKKQAVCINSNIPTVLSSNFNHNSEHSPSTGKQESLFSIDNCNEKSIIRNSEDVISKYQKIVNIFFMNFFDWNLASNKEVALLLNSENIDSKLNNYIVETVYFFNAQYTEVIKKVEKIASTLQNDVYDEILKNELLIEYFHDLFFIWNIQDKTTYLRREYILVCCLRHDFANVLELLDFQYKHIKVKKNNSACNHTTCKTEKNEEAKILALKQELREKHATRLNQFAKNFVSIFQKFVDEYKILLNKLKYSSSYINSEKNVFYNLLLLNKNCLIDYEKKIFLNEISDIICCIPIPEEYENNIYYYSEYMSELDKIQNSHRSRNSNAILAQNIIFSGRLQNEIFFPLIQTLYNLKNFPTITNKSSSNVSEGLTEHIRKFNGNKSILHSNMHENITNDMDPHEIVICGLNQLRTLMKNKLICNFTDKNINSILHKYLLLSTKKKIKIKIIECESTQLAVLLKKRFLETFIYYKSLMLLADF</sequence>
<evidence type="ECO:0000313" key="2">
    <source>
        <dbReference type="EMBL" id="EJW03599.1"/>
    </source>
</evidence>
<feature type="chain" id="PRO_5003821409" description="DH domain-containing protein" evidence="1">
    <location>
        <begin position="22"/>
        <end position="937"/>
    </location>
</feature>
<dbReference type="EMBL" id="AFBI03000034">
    <property type="protein sequence ID" value="EJW03599.1"/>
    <property type="molecule type" value="Genomic_DNA"/>
</dbReference>
<evidence type="ECO:0000256" key="1">
    <source>
        <dbReference type="SAM" id="SignalP"/>
    </source>
</evidence>
<reference evidence="2 3" key="1">
    <citation type="submission" date="2011-08" db="EMBL/GenBank/DDBJ databases">
        <authorList>
            <person name="Liu Z.J."/>
            <person name="Shi F.L."/>
            <person name="Lu J.Q."/>
            <person name="Li M."/>
            <person name="Wang Z.L."/>
        </authorList>
    </citation>
    <scope>NUCLEOTIDE SEQUENCE [LARGE SCALE GENOMIC DNA]</scope>
    <source>
        <strain evidence="2 3">USNM 41457</strain>
    </source>
</reference>
<keyword evidence="1" id="KW-0732">Signal</keyword>
<organism evidence="2 3">
    <name type="scientific">Edhazardia aedis (strain USNM 41457)</name>
    <name type="common">Microsporidian parasite</name>
    <dbReference type="NCBI Taxonomy" id="1003232"/>
    <lineage>
        <taxon>Eukaryota</taxon>
        <taxon>Fungi</taxon>
        <taxon>Fungi incertae sedis</taxon>
        <taxon>Microsporidia</taxon>
        <taxon>Edhazardia</taxon>
    </lineage>
</organism>
<dbReference type="VEuPathDB" id="MicrosporidiaDB:EDEG_02067"/>
<evidence type="ECO:0000313" key="3">
    <source>
        <dbReference type="Proteomes" id="UP000003163"/>
    </source>
</evidence>
<feature type="signal peptide" evidence="1">
    <location>
        <begin position="1"/>
        <end position="21"/>
    </location>
</feature>
<proteinExistence type="predicted"/>
<keyword evidence="3" id="KW-1185">Reference proteome</keyword>
<evidence type="ECO:0008006" key="4">
    <source>
        <dbReference type="Google" id="ProtNLM"/>
    </source>
</evidence>
<dbReference type="AlphaFoldDB" id="J9D7X6"/>
<gene>
    <name evidence="2" type="ORF">EDEG_02067</name>
</gene>
<comment type="caution">
    <text evidence="2">The sequence shown here is derived from an EMBL/GenBank/DDBJ whole genome shotgun (WGS) entry which is preliminary data.</text>
</comment>
<accession>J9D7X6</accession>
<name>J9D7X6_EDHAE</name>
<reference evidence="3" key="2">
    <citation type="submission" date="2015-07" db="EMBL/GenBank/DDBJ databases">
        <title>Contrasting host-pathogen interactions and genome evolution in two generalist and specialist microsporidian pathogens of mosquitoes.</title>
        <authorList>
            <consortium name="The Broad Institute Genomics Platform"/>
            <consortium name="The Broad Institute Genome Sequencing Center for Infectious Disease"/>
            <person name="Cuomo C.A."/>
            <person name="Sanscrainte N.D."/>
            <person name="Goldberg J.M."/>
            <person name="Heiman D."/>
            <person name="Young S."/>
            <person name="Zeng Q."/>
            <person name="Becnel J.J."/>
            <person name="Birren B.W."/>
        </authorList>
    </citation>
    <scope>NUCLEOTIDE SEQUENCE [LARGE SCALE GENOMIC DNA]</scope>
    <source>
        <strain evidence="3">USNM 41457</strain>
    </source>
</reference>
<dbReference type="InParanoid" id="J9D7X6"/>
<protein>
    <recommendedName>
        <fullName evidence="4">DH domain-containing protein</fullName>
    </recommendedName>
</protein>
<dbReference type="Proteomes" id="UP000003163">
    <property type="component" value="Unassembled WGS sequence"/>
</dbReference>